<organism evidence="1 2">
    <name type="scientific">Candidatus Ozemobacter sibiricus</name>
    <dbReference type="NCBI Taxonomy" id="2268124"/>
    <lineage>
        <taxon>Bacteria</taxon>
        <taxon>Candidatus Ozemobacteria</taxon>
        <taxon>Candidatus Ozemobacterales</taxon>
        <taxon>Candidatus Ozemobacteraceae</taxon>
        <taxon>Candidatus Ozemobacter</taxon>
    </lineage>
</organism>
<dbReference type="InterPro" id="IPR016181">
    <property type="entry name" value="Acyl_CoA_acyltransferase"/>
</dbReference>
<accession>A0A367ZP71</accession>
<name>A0A367ZP71_9BACT</name>
<dbReference type="EMBL" id="QOQW01000009">
    <property type="protein sequence ID" value="RCK79903.1"/>
    <property type="molecule type" value="Genomic_DNA"/>
</dbReference>
<evidence type="ECO:0000313" key="1">
    <source>
        <dbReference type="EMBL" id="RCK79903.1"/>
    </source>
</evidence>
<proteinExistence type="predicted"/>
<dbReference type="AlphaFoldDB" id="A0A367ZP71"/>
<reference evidence="1 2" key="1">
    <citation type="submission" date="2018-05" db="EMBL/GenBank/DDBJ databases">
        <title>A metagenomic window into the 2 km-deep terrestrial subsurface aquifer revealed taxonomically and functionally diverse microbial community comprising novel uncultured bacterial lineages.</title>
        <authorList>
            <person name="Kadnikov V.V."/>
            <person name="Mardanov A.V."/>
            <person name="Beletsky A.V."/>
            <person name="Banks D."/>
            <person name="Pimenov N.V."/>
            <person name="Frank Y.A."/>
            <person name="Karnachuk O.V."/>
            <person name="Ravin N.V."/>
        </authorList>
    </citation>
    <scope>NUCLEOTIDE SEQUENCE [LARGE SCALE GENOMIC DNA]</scope>
    <source>
        <strain evidence="1">BY5</strain>
    </source>
</reference>
<dbReference type="SUPFAM" id="SSF55729">
    <property type="entry name" value="Acyl-CoA N-acyltransferases (Nat)"/>
    <property type="match status" value="1"/>
</dbReference>
<sequence length="249" mass="28303">MAVDLEQLLRPVDNPAPPFPPKVVTLANGEKMVIRQIGRDDIPTILPFVEPLIHVERDYYDIVAARLYAELLGYYRHRVQDEYVLIAQVNGELAAIVNGRRVNPQVGMSYHTLSLKRGMRVGAHAFAAKMEYHIDIMKQEEVLVVAESPIGFRRWMIEYNLEKRFHIQHELGGVPSYALTRELFERARHSLIVGSRPVPKPLLEKAMEAILPPSDPPKPPFDPLAATRAAYDSTGTALRIQRRKLERGK</sequence>
<dbReference type="Proteomes" id="UP000252355">
    <property type="component" value="Unassembled WGS sequence"/>
</dbReference>
<protein>
    <recommendedName>
        <fullName evidence="3">N-acetyltransferase domain-containing protein</fullName>
    </recommendedName>
</protein>
<gene>
    <name evidence="1" type="ORF">OZSIB_3772</name>
</gene>
<evidence type="ECO:0000313" key="2">
    <source>
        <dbReference type="Proteomes" id="UP000252355"/>
    </source>
</evidence>
<comment type="caution">
    <text evidence="1">The sequence shown here is derived from an EMBL/GenBank/DDBJ whole genome shotgun (WGS) entry which is preliminary data.</text>
</comment>
<evidence type="ECO:0008006" key="3">
    <source>
        <dbReference type="Google" id="ProtNLM"/>
    </source>
</evidence>